<dbReference type="InterPro" id="IPR008889">
    <property type="entry name" value="VQ"/>
</dbReference>
<protein>
    <recommendedName>
        <fullName evidence="2">VQ domain-containing protein</fullName>
    </recommendedName>
</protein>
<dbReference type="InterPro" id="IPR039609">
    <property type="entry name" value="VQ_15/22"/>
</dbReference>
<dbReference type="Proteomes" id="UP001054252">
    <property type="component" value="Unassembled WGS sequence"/>
</dbReference>
<evidence type="ECO:0000259" key="2">
    <source>
        <dbReference type="Pfam" id="PF05678"/>
    </source>
</evidence>
<feature type="domain" description="VQ" evidence="2">
    <location>
        <begin position="67"/>
        <end position="92"/>
    </location>
</feature>
<gene>
    <name evidence="3" type="ORF">SLEP1_g28444</name>
</gene>
<accession>A0AAV5K353</accession>
<sequence>MSTTSTITGCAEWKQFYEQGAFDGVGAASFPDATRVTASLMTSDGNLSPGSSSPVNSKRRRSRASKRAPTTLLNADTSNFRALVHQFTGCPSRPLSQRGPVNLNFAVGNEERIQTNVSSASTMPIFGTNYYFQHPNQPQPPQQQQHHMFQNQQNDVPYHGTNTDIPNGFDAFDAVSVQDFRAYPYSSGHRNDGYFS</sequence>
<feature type="region of interest" description="Disordered" evidence="1">
    <location>
        <begin position="41"/>
        <end position="70"/>
    </location>
</feature>
<feature type="compositionally biased region" description="Polar residues" evidence="1">
    <location>
        <begin position="41"/>
        <end position="56"/>
    </location>
</feature>
<evidence type="ECO:0000256" key="1">
    <source>
        <dbReference type="SAM" id="MobiDB-lite"/>
    </source>
</evidence>
<dbReference type="AlphaFoldDB" id="A0AAV5K353"/>
<dbReference type="EMBL" id="BPVZ01000049">
    <property type="protein sequence ID" value="GKV18007.1"/>
    <property type="molecule type" value="Genomic_DNA"/>
</dbReference>
<name>A0AAV5K353_9ROSI</name>
<evidence type="ECO:0000313" key="4">
    <source>
        <dbReference type="Proteomes" id="UP001054252"/>
    </source>
</evidence>
<proteinExistence type="predicted"/>
<evidence type="ECO:0000313" key="3">
    <source>
        <dbReference type="EMBL" id="GKV18007.1"/>
    </source>
</evidence>
<dbReference type="PANTHER" id="PTHR33179">
    <property type="entry name" value="VQ MOTIF-CONTAINING PROTEIN"/>
    <property type="match status" value="1"/>
</dbReference>
<organism evidence="3 4">
    <name type="scientific">Rubroshorea leprosula</name>
    <dbReference type="NCBI Taxonomy" id="152421"/>
    <lineage>
        <taxon>Eukaryota</taxon>
        <taxon>Viridiplantae</taxon>
        <taxon>Streptophyta</taxon>
        <taxon>Embryophyta</taxon>
        <taxon>Tracheophyta</taxon>
        <taxon>Spermatophyta</taxon>
        <taxon>Magnoliopsida</taxon>
        <taxon>eudicotyledons</taxon>
        <taxon>Gunneridae</taxon>
        <taxon>Pentapetalae</taxon>
        <taxon>rosids</taxon>
        <taxon>malvids</taxon>
        <taxon>Malvales</taxon>
        <taxon>Dipterocarpaceae</taxon>
        <taxon>Rubroshorea</taxon>
    </lineage>
</organism>
<keyword evidence="4" id="KW-1185">Reference proteome</keyword>
<reference evidence="3 4" key="1">
    <citation type="journal article" date="2021" name="Commun. Biol.">
        <title>The genome of Shorea leprosula (Dipterocarpaceae) highlights the ecological relevance of drought in aseasonal tropical rainforests.</title>
        <authorList>
            <person name="Ng K.K.S."/>
            <person name="Kobayashi M.J."/>
            <person name="Fawcett J.A."/>
            <person name="Hatakeyama M."/>
            <person name="Paape T."/>
            <person name="Ng C.H."/>
            <person name="Ang C.C."/>
            <person name="Tnah L.H."/>
            <person name="Lee C.T."/>
            <person name="Nishiyama T."/>
            <person name="Sese J."/>
            <person name="O'Brien M.J."/>
            <person name="Copetti D."/>
            <person name="Mohd Noor M.I."/>
            <person name="Ong R.C."/>
            <person name="Putra M."/>
            <person name="Sireger I.Z."/>
            <person name="Indrioko S."/>
            <person name="Kosugi Y."/>
            <person name="Izuno A."/>
            <person name="Isagi Y."/>
            <person name="Lee S.L."/>
            <person name="Shimizu K.K."/>
        </authorList>
    </citation>
    <scope>NUCLEOTIDE SEQUENCE [LARGE SCALE GENOMIC DNA]</scope>
    <source>
        <strain evidence="3">214</strain>
    </source>
</reference>
<dbReference type="Pfam" id="PF05678">
    <property type="entry name" value="VQ"/>
    <property type="match status" value="1"/>
</dbReference>
<comment type="caution">
    <text evidence="3">The sequence shown here is derived from an EMBL/GenBank/DDBJ whole genome shotgun (WGS) entry which is preliminary data.</text>
</comment>
<dbReference type="PANTHER" id="PTHR33179:SF29">
    <property type="entry name" value="OS06G0666400 PROTEIN"/>
    <property type="match status" value="1"/>
</dbReference>
<feature type="compositionally biased region" description="Basic residues" evidence="1">
    <location>
        <begin position="57"/>
        <end position="66"/>
    </location>
</feature>